<comment type="caution">
    <text evidence="3">The sequence shown here is derived from an EMBL/GenBank/DDBJ whole genome shotgun (WGS) entry which is preliminary data.</text>
</comment>
<sequence>MKKLNPTEARQGKEGKPVLIILLVSLAAAAVVWIGIEIFGNVIEPETPANSEHSVPPASSEQVPPASAN</sequence>
<feature type="region of interest" description="Disordered" evidence="1">
    <location>
        <begin position="46"/>
        <end position="69"/>
    </location>
</feature>
<name>A0ABU1MBZ0_9HYPH</name>
<evidence type="ECO:0000256" key="2">
    <source>
        <dbReference type="SAM" id="Phobius"/>
    </source>
</evidence>
<dbReference type="EMBL" id="JAVDQT010000006">
    <property type="protein sequence ID" value="MDR6433562.1"/>
    <property type="molecule type" value="Genomic_DNA"/>
</dbReference>
<dbReference type="Proteomes" id="UP001184614">
    <property type="component" value="Unassembled WGS sequence"/>
</dbReference>
<proteinExistence type="predicted"/>
<keyword evidence="4" id="KW-1185">Reference proteome</keyword>
<keyword evidence="2" id="KW-0472">Membrane</keyword>
<gene>
    <name evidence="3" type="ORF">J2782_003308</name>
</gene>
<reference evidence="3 4" key="1">
    <citation type="submission" date="2023-07" db="EMBL/GenBank/DDBJ databases">
        <title>Sorghum-associated microbial communities from plants grown in Nebraska, USA.</title>
        <authorList>
            <person name="Schachtman D."/>
        </authorList>
    </citation>
    <scope>NUCLEOTIDE SEQUENCE [LARGE SCALE GENOMIC DNA]</scope>
    <source>
        <strain evidence="3 4">DS1730</strain>
    </source>
</reference>
<keyword evidence="3" id="KW-0966">Cell projection</keyword>
<organism evidence="3 4">
    <name type="scientific">Brucella pseudogrignonensis</name>
    <dbReference type="NCBI Taxonomy" id="419475"/>
    <lineage>
        <taxon>Bacteria</taxon>
        <taxon>Pseudomonadati</taxon>
        <taxon>Pseudomonadota</taxon>
        <taxon>Alphaproteobacteria</taxon>
        <taxon>Hyphomicrobiales</taxon>
        <taxon>Brucellaceae</taxon>
        <taxon>Brucella/Ochrobactrum group</taxon>
        <taxon>Brucella</taxon>
    </lineage>
</organism>
<evidence type="ECO:0000313" key="3">
    <source>
        <dbReference type="EMBL" id="MDR6433562.1"/>
    </source>
</evidence>
<evidence type="ECO:0000256" key="1">
    <source>
        <dbReference type="SAM" id="MobiDB-lite"/>
    </source>
</evidence>
<dbReference type="RefSeq" id="WP_310014483.1">
    <property type="nucleotide sequence ID" value="NZ_JAVDQT010000006.1"/>
</dbReference>
<keyword evidence="3" id="KW-0282">Flagellum</keyword>
<feature type="transmembrane region" description="Helical" evidence="2">
    <location>
        <begin position="20"/>
        <end position="43"/>
    </location>
</feature>
<feature type="compositionally biased region" description="Polar residues" evidence="1">
    <location>
        <begin position="48"/>
        <end position="69"/>
    </location>
</feature>
<accession>A0ABU1MBZ0</accession>
<protein>
    <submittedName>
        <fullName evidence="3">Flagellar basal body-associated protein FliL</fullName>
    </submittedName>
</protein>
<keyword evidence="2" id="KW-0812">Transmembrane</keyword>
<evidence type="ECO:0000313" key="4">
    <source>
        <dbReference type="Proteomes" id="UP001184614"/>
    </source>
</evidence>
<keyword evidence="3" id="KW-0969">Cilium</keyword>
<keyword evidence="2" id="KW-1133">Transmembrane helix</keyword>